<dbReference type="Pfam" id="PF07707">
    <property type="entry name" value="BACK"/>
    <property type="match status" value="1"/>
</dbReference>
<sequence>MVHSKIRPWKSAHCSHNITHTHLSSWVQNELRREQQLCDAVIRVDGVEFYTHKLILSNCSPYFRALFTHWSTPDSRVFDIPNVSLDMMRLIIEFAYTGSVPVTQENIQEVFVAADRFAIAGILKACSQILEEQLDVQNCISIWWFTDLYYHPELKHKAFLFILKHFEEVAATSGEFLLLSAQELAKIIENDQLNVKKEQSVFEAVLHWISSAPEKRREYSSLLLSKVRLSLISPEYIMENVNDNEVVKASEECRRILLKTIDVMLDVRAKSFSNSIVYDHLVCPRLPPQILLAIGGWTGGHPSCHFETYNVRAERWVSIINEAKTPVAYHGTAFINTSVYCVGGFDGVFQFNTVHRFDMETHTWHEVAPMHFRRCYVSVTVMDGYIYAMGGFDGHIRLKTAERYEPRTNQWTLIASMNEQRSDASCTTLHGKIYICGGFNGNDCLSTAECYNPKTNQWTLIASMDSRRSGVGVTTYAGRVFAVGGFNGTSRLHTAEAYNPDADTWQEVSPMLNSRSHFGIAVIDDRVFVVGGFNGLSTIPNVECFDIKTGVWSETVDMEVSCSALSCCVVNGLNNMAEYAADSFSQEISDEDEEGMKI</sequence>
<dbReference type="CDD" id="cd18450">
    <property type="entry name" value="BACK_KLHL10"/>
    <property type="match status" value="1"/>
</dbReference>
<dbReference type="InterPro" id="IPR006652">
    <property type="entry name" value="Kelch_1"/>
</dbReference>
<dbReference type="InParanoid" id="A0A665UI17"/>
<dbReference type="SMART" id="SM00225">
    <property type="entry name" value="BTB"/>
    <property type="match status" value="1"/>
</dbReference>
<keyword evidence="5" id="KW-1185">Reference proteome</keyword>
<dbReference type="Gene3D" id="2.120.10.80">
    <property type="entry name" value="Kelch-type beta propeller"/>
    <property type="match status" value="2"/>
</dbReference>
<dbReference type="InterPro" id="IPR015915">
    <property type="entry name" value="Kelch-typ_b-propeller"/>
</dbReference>
<keyword evidence="2" id="KW-0677">Repeat</keyword>
<dbReference type="PROSITE" id="PS50097">
    <property type="entry name" value="BTB"/>
    <property type="match status" value="1"/>
</dbReference>
<dbReference type="Proteomes" id="UP000472264">
    <property type="component" value="Chromosome 7"/>
</dbReference>
<dbReference type="InterPro" id="IPR017096">
    <property type="entry name" value="BTB-kelch_protein"/>
</dbReference>
<proteinExistence type="predicted"/>
<dbReference type="Pfam" id="PF01344">
    <property type="entry name" value="Kelch_1"/>
    <property type="match status" value="2"/>
</dbReference>
<protein>
    <submittedName>
        <fullName evidence="4">Kelch-like protein 10</fullName>
    </submittedName>
</protein>
<dbReference type="SUPFAM" id="SSF117281">
    <property type="entry name" value="Kelch motif"/>
    <property type="match status" value="1"/>
</dbReference>
<reference evidence="4" key="2">
    <citation type="submission" date="2025-08" db="UniProtKB">
        <authorList>
            <consortium name="Ensembl"/>
        </authorList>
    </citation>
    <scope>IDENTIFICATION</scope>
</reference>
<dbReference type="OMA" id="LMCISPY"/>
<name>A0A665UI17_ECHNA</name>
<dbReference type="Ensembl" id="ENSENLT00000019555.1">
    <property type="protein sequence ID" value="ENSENLP00000018849.1"/>
    <property type="gene ID" value="ENSENLG00000008673.1"/>
</dbReference>
<gene>
    <name evidence="4" type="primary">LOC115046867</name>
</gene>
<dbReference type="Gene3D" id="3.30.710.10">
    <property type="entry name" value="Potassium Channel Kv1.1, Chain A"/>
    <property type="match status" value="1"/>
</dbReference>
<evidence type="ECO:0000259" key="3">
    <source>
        <dbReference type="PROSITE" id="PS50097"/>
    </source>
</evidence>
<dbReference type="PANTHER" id="PTHR24412:SF172">
    <property type="entry name" value="KELCH-LIKE PROTEIN 10"/>
    <property type="match status" value="1"/>
</dbReference>
<feature type="domain" description="BTB" evidence="3">
    <location>
        <begin position="38"/>
        <end position="104"/>
    </location>
</feature>
<dbReference type="PANTHER" id="PTHR24412">
    <property type="entry name" value="KELCH PROTEIN"/>
    <property type="match status" value="1"/>
</dbReference>
<accession>A0A665UI17</accession>
<dbReference type="InterPro" id="IPR011705">
    <property type="entry name" value="BACK"/>
</dbReference>
<evidence type="ECO:0000313" key="5">
    <source>
        <dbReference type="Proteomes" id="UP000472264"/>
    </source>
</evidence>
<dbReference type="SUPFAM" id="SSF54695">
    <property type="entry name" value="POZ domain"/>
    <property type="match status" value="1"/>
</dbReference>
<organism evidence="4 5">
    <name type="scientific">Echeneis naucrates</name>
    <name type="common">Live sharksucker</name>
    <dbReference type="NCBI Taxonomy" id="173247"/>
    <lineage>
        <taxon>Eukaryota</taxon>
        <taxon>Metazoa</taxon>
        <taxon>Chordata</taxon>
        <taxon>Craniata</taxon>
        <taxon>Vertebrata</taxon>
        <taxon>Euteleostomi</taxon>
        <taxon>Actinopterygii</taxon>
        <taxon>Neopterygii</taxon>
        <taxon>Teleostei</taxon>
        <taxon>Neoteleostei</taxon>
        <taxon>Acanthomorphata</taxon>
        <taxon>Carangaria</taxon>
        <taxon>Carangiformes</taxon>
        <taxon>Echeneidae</taxon>
        <taxon>Echeneis</taxon>
    </lineage>
</organism>
<dbReference type="Pfam" id="PF00651">
    <property type="entry name" value="BTB"/>
    <property type="match status" value="1"/>
</dbReference>
<dbReference type="InterPro" id="IPR011333">
    <property type="entry name" value="SKP1/BTB/POZ_sf"/>
</dbReference>
<dbReference type="Gene3D" id="1.25.40.420">
    <property type="match status" value="1"/>
</dbReference>
<reference evidence="4" key="1">
    <citation type="submission" date="2021-04" db="EMBL/GenBank/DDBJ databases">
        <authorList>
            <consortium name="Wellcome Sanger Institute Data Sharing"/>
        </authorList>
    </citation>
    <scope>NUCLEOTIDE SEQUENCE [LARGE SCALE GENOMIC DNA]</scope>
</reference>
<reference evidence="4" key="3">
    <citation type="submission" date="2025-09" db="UniProtKB">
        <authorList>
            <consortium name="Ensembl"/>
        </authorList>
    </citation>
    <scope>IDENTIFICATION</scope>
</reference>
<dbReference type="FunFam" id="1.25.40.420:FF:000001">
    <property type="entry name" value="Kelch-like family member 12"/>
    <property type="match status" value="1"/>
</dbReference>
<dbReference type="Pfam" id="PF24681">
    <property type="entry name" value="Kelch_KLHDC2_KLHL20_DRC7"/>
    <property type="match status" value="1"/>
</dbReference>
<dbReference type="AlphaFoldDB" id="A0A665UI17"/>
<dbReference type="SMART" id="SM00875">
    <property type="entry name" value="BACK"/>
    <property type="match status" value="1"/>
</dbReference>
<dbReference type="InterPro" id="IPR000210">
    <property type="entry name" value="BTB/POZ_dom"/>
</dbReference>
<dbReference type="SMART" id="SM00612">
    <property type="entry name" value="Kelch"/>
    <property type="match status" value="6"/>
</dbReference>
<evidence type="ECO:0000256" key="1">
    <source>
        <dbReference type="ARBA" id="ARBA00022441"/>
    </source>
</evidence>
<evidence type="ECO:0000256" key="2">
    <source>
        <dbReference type="ARBA" id="ARBA00022737"/>
    </source>
</evidence>
<keyword evidence="1" id="KW-0880">Kelch repeat</keyword>
<evidence type="ECO:0000313" key="4">
    <source>
        <dbReference type="Ensembl" id="ENSENLP00000018849.1"/>
    </source>
</evidence>
<dbReference type="PIRSF" id="PIRSF037037">
    <property type="entry name" value="Kelch-like_protein_gigaxonin"/>
    <property type="match status" value="1"/>
</dbReference>